<dbReference type="CDD" id="cd00673">
    <property type="entry name" value="AlaRS_core"/>
    <property type="match status" value="1"/>
</dbReference>
<comment type="caution">
    <text evidence="11">The sequence shown here is derived from an EMBL/GenBank/DDBJ whole genome shotgun (WGS) entry which is preliminary data.</text>
</comment>
<evidence type="ECO:0000256" key="6">
    <source>
        <dbReference type="ARBA" id="ARBA00022840"/>
    </source>
</evidence>
<proteinExistence type="inferred from homology"/>
<name>A0A3A4ZCF6_UNCKA</name>
<keyword evidence="9" id="KW-0030">Aminoacyl-tRNA synthetase</keyword>
<dbReference type="Pfam" id="PF07973">
    <property type="entry name" value="tRNA_SAD"/>
    <property type="match status" value="1"/>
</dbReference>
<evidence type="ECO:0000256" key="5">
    <source>
        <dbReference type="ARBA" id="ARBA00022741"/>
    </source>
</evidence>
<dbReference type="Gene3D" id="3.30.54.20">
    <property type="match status" value="1"/>
</dbReference>
<dbReference type="PANTHER" id="PTHR11777:SF9">
    <property type="entry name" value="ALANINE--TRNA LIGASE, CYTOPLASMIC"/>
    <property type="match status" value="1"/>
</dbReference>
<evidence type="ECO:0000313" key="11">
    <source>
        <dbReference type="EMBL" id="RJR26935.1"/>
    </source>
</evidence>
<dbReference type="FunFam" id="3.30.980.10:FF:000004">
    <property type="entry name" value="Alanine--tRNA ligase, cytoplasmic"/>
    <property type="match status" value="1"/>
</dbReference>
<dbReference type="InterPro" id="IPR018164">
    <property type="entry name" value="Ala-tRNA-synth_IIc_N"/>
</dbReference>
<gene>
    <name evidence="11" type="ORF">C4561_04120</name>
</gene>
<reference evidence="11 12" key="1">
    <citation type="journal article" date="2017" name="ISME J.">
        <title>Energy and carbon metabolisms in a deep terrestrial subsurface fluid microbial community.</title>
        <authorList>
            <person name="Momper L."/>
            <person name="Jungbluth S.P."/>
            <person name="Lee M.D."/>
            <person name="Amend J.P."/>
        </authorList>
    </citation>
    <scope>NUCLEOTIDE SEQUENCE [LARGE SCALE GENOMIC DNA]</scope>
    <source>
        <strain evidence="11">SURF_46</strain>
    </source>
</reference>
<comment type="similarity">
    <text evidence="1">Belongs to the class-II aminoacyl-tRNA synthetase family.</text>
</comment>
<dbReference type="PRINTS" id="PR00980">
    <property type="entry name" value="TRNASYNTHALA"/>
</dbReference>
<evidence type="ECO:0000313" key="12">
    <source>
        <dbReference type="Proteomes" id="UP000265540"/>
    </source>
</evidence>
<dbReference type="PROSITE" id="PS50860">
    <property type="entry name" value="AA_TRNA_LIGASE_II_ALA"/>
    <property type="match status" value="1"/>
</dbReference>
<dbReference type="EMBL" id="QZJF01000017">
    <property type="protein sequence ID" value="RJR26935.1"/>
    <property type="molecule type" value="Genomic_DNA"/>
</dbReference>
<keyword evidence="8" id="KW-0648">Protein biosynthesis</keyword>
<evidence type="ECO:0000256" key="7">
    <source>
        <dbReference type="ARBA" id="ARBA00022884"/>
    </source>
</evidence>
<evidence type="ECO:0000256" key="3">
    <source>
        <dbReference type="ARBA" id="ARBA00022555"/>
    </source>
</evidence>
<evidence type="ECO:0000256" key="1">
    <source>
        <dbReference type="ARBA" id="ARBA00008226"/>
    </source>
</evidence>
<keyword evidence="7" id="KW-0694">RNA-binding</keyword>
<dbReference type="GO" id="GO:0000049">
    <property type="term" value="F:tRNA binding"/>
    <property type="evidence" value="ECO:0007669"/>
    <property type="project" value="UniProtKB-KW"/>
</dbReference>
<keyword evidence="5" id="KW-0547">Nucleotide-binding</keyword>
<evidence type="ECO:0000256" key="2">
    <source>
        <dbReference type="ARBA" id="ARBA00013168"/>
    </source>
</evidence>
<dbReference type="Proteomes" id="UP000265540">
    <property type="component" value="Unassembled WGS sequence"/>
</dbReference>
<dbReference type="InterPro" id="IPR018162">
    <property type="entry name" value="Ala-tRNA-ligase_IIc_anticod-bd"/>
</dbReference>
<dbReference type="Gene3D" id="3.30.930.10">
    <property type="entry name" value="Bira Bifunctional Protein, Domain 2"/>
    <property type="match status" value="1"/>
</dbReference>
<evidence type="ECO:0000259" key="10">
    <source>
        <dbReference type="PROSITE" id="PS50860"/>
    </source>
</evidence>
<dbReference type="Pfam" id="PF01411">
    <property type="entry name" value="tRNA-synt_2c"/>
    <property type="match status" value="1"/>
</dbReference>
<keyword evidence="3" id="KW-0820">tRNA-binding</keyword>
<dbReference type="GO" id="GO:0005524">
    <property type="term" value="F:ATP binding"/>
    <property type="evidence" value="ECO:0007669"/>
    <property type="project" value="UniProtKB-KW"/>
</dbReference>
<feature type="domain" description="Alanyl-transfer RNA synthetases family profile" evidence="10">
    <location>
        <begin position="1"/>
        <end position="601"/>
    </location>
</feature>
<dbReference type="NCBIfam" id="NF002436">
    <property type="entry name" value="PRK01584.1"/>
    <property type="match status" value="1"/>
</dbReference>
<evidence type="ECO:0000256" key="8">
    <source>
        <dbReference type="ARBA" id="ARBA00022917"/>
    </source>
</evidence>
<sequence>MTTQEILTKYLEFYKKRGHKQVPNVSLVPEGDSTLLFVNSGMFPLVPYLSGESHPLGKRLVNVQRAGRFATDLDEVGDRTHTVAFHMIGNWSLGDYFKDEQLPWAYEFLIEEIKLDPNRLIATVFEGDESAPKDDESIKIIQEIFKKYGIDAKEGVRIFPRPKEDNWWQRGEAVGELGGPDSEVHYFLGEGSPEGKDPIENESEFIEIGNSVFMQYRKTETGWEELPQKNVDFGGGLERLAMVVQGKNDIFETDSFWPIIEKAQEITGKRYGESEEVTIAMRILADHMRACVLLAMDGVRPSNKDQGYMLRRLIRRMVRAARKLGFEKDLSTRLVGVVTETLSWLYPDLPGMESEIKTVFENEEVKFLKTLEKGTKEVDKSLKKLTGNNLDDLVNIAFDLYQSLGYPAEIFIEDVKDKGISVNQNDFTKAFDEKFEQHQAQSRAGSEQKFKGGLADHSDTVVKYHTTTHLLQRALKNILGDHVRQIGSNITSERLRFDFVHDKKLTDEEITRVEKFIAESVEQKYPVNFVMLPREGAMQSGALYLAGETYPEEVKVYYIGESLERALSKEFCGGPHVSNTSELSEVEIYKQETLGDGKQRVYVRFIN</sequence>
<organism evidence="11 12">
    <name type="scientific">candidate division WWE3 bacterium</name>
    <dbReference type="NCBI Taxonomy" id="2053526"/>
    <lineage>
        <taxon>Bacteria</taxon>
        <taxon>Katanobacteria</taxon>
    </lineage>
</organism>
<keyword evidence="6" id="KW-0067">ATP-binding</keyword>
<dbReference type="EC" id="6.1.1.7" evidence="2"/>
<dbReference type="SUPFAM" id="SSF55186">
    <property type="entry name" value="ThrRS/AlaRS common domain"/>
    <property type="match status" value="1"/>
</dbReference>
<dbReference type="InterPro" id="IPR018165">
    <property type="entry name" value="Ala-tRNA-synth_IIc_core"/>
</dbReference>
<dbReference type="InterPro" id="IPR018163">
    <property type="entry name" value="Thr/Ala-tRNA-synth_IIc_edit"/>
</dbReference>
<dbReference type="GO" id="GO:0005737">
    <property type="term" value="C:cytoplasm"/>
    <property type="evidence" value="ECO:0007669"/>
    <property type="project" value="InterPro"/>
</dbReference>
<dbReference type="InterPro" id="IPR045864">
    <property type="entry name" value="aa-tRNA-synth_II/BPL/LPL"/>
</dbReference>
<dbReference type="InterPro" id="IPR012947">
    <property type="entry name" value="tRNA_SAD"/>
</dbReference>
<dbReference type="Gene3D" id="3.30.980.10">
    <property type="entry name" value="Threonyl-trna Synthetase, Chain A, domain 2"/>
    <property type="match status" value="1"/>
</dbReference>
<dbReference type="AlphaFoldDB" id="A0A3A4ZCF6"/>
<dbReference type="SMART" id="SM00863">
    <property type="entry name" value="tRNA_SAD"/>
    <property type="match status" value="1"/>
</dbReference>
<dbReference type="SUPFAM" id="SSF101353">
    <property type="entry name" value="Putative anticodon-binding domain of alanyl-tRNA synthetase (AlaRS)"/>
    <property type="match status" value="1"/>
</dbReference>
<dbReference type="GO" id="GO:0002161">
    <property type="term" value="F:aminoacyl-tRNA deacylase activity"/>
    <property type="evidence" value="ECO:0007669"/>
    <property type="project" value="TreeGrafter"/>
</dbReference>
<dbReference type="PANTHER" id="PTHR11777">
    <property type="entry name" value="ALANYL-TRNA SYNTHETASE"/>
    <property type="match status" value="1"/>
</dbReference>
<dbReference type="GO" id="GO:0006419">
    <property type="term" value="P:alanyl-tRNA aminoacylation"/>
    <property type="evidence" value="ECO:0007669"/>
    <property type="project" value="InterPro"/>
</dbReference>
<accession>A0A3A4ZCF6</accession>
<dbReference type="InterPro" id="IPR002318">
    <property type="entry name" value="Ala-tRNA-lgiase_IIc"/>
</dbReference>
<evidence type="ECO:0000256" key="9">
    <source>
        <dbReference type="ARBA" id="ARBA00023146"/>
    </source>
</evidence>
<dbReference type="GO" id="GO:0004813">
    <property type="term" value="F:alanine-tRNA ligase activity"/>
    <property type="evidence" value="ECO:0007669"/>
    <property type="project" value="UniProtKB-EC"/>
</dbReference>
<evidence type="ECO:0000256" key="4">
    <source>
        <dbReference type="ARBA" id="ARBA00022598"/>
    </source>
</evidence>
<protein>
    <recommendedName>
        <fullName evidence="2">alanine--tRNA ligase</fullName>
        <ecNumber evidence="2">6.1.1.7</ecNumber>
    </recommendedName>
</protein>
<keyword evidence="4 11" id="KW-0436">Ligase</keyword>
<dbReference type="SUPFAM" id="SSF55681">
    <property type="entry name" value="Class II aaRS and biotin synthetases"/>
    <property type="match status" value="1"/>
</dbReference>
<dbReference type="InterPro" id="IPR050058">
    <property type="entry name" value="Ala-tRNA_ligase"/>
</dbReference>